<protein>
    <submittedName>
        <fullName evidence="1">Uncharacterized protein</fullName>
    </submittedName>
</protein>
<comment type="caution">
    <text evidence="1">The sequence shown here is derived from an EMBL/GenBank/DDBJ whole genome shotgun (WGS) entry which is preliminary data.</text>
</comment>
<name>A0AAD7GK51_MYCRO</name>
<organism evidence="1 2">
    <name type="scientific">Mycena rosella</name>
    <name type="common">Pink bonnet</name>
    <name type="synonym">Agaricus rosellus</name>
    <dbReference type="NCBI Taxonomy" id="1033263"/>
    <lineage>
        <taxon>Eukaryota</taxon>
        <taxon>Fungi</taxon>
        <taxon>Dikarya</taxon>
        <taxon>Basidiomycota</taxon>
        <taxon>Agaricomycotina</taxon>
        <taxon>Agaricomycetes</taxon>
        <taxon>Agaricomycetidae</taxon>
        <taxon>Agaricales</taxon>
        <taxon>Marasmiineae</taxon>
        <taxon>Mycenaceae</taxon>
        <taxon>Mycena</taxon>
    </lineage>
</organism>
<proteinExistence type="predicted"/>
<sequence>MCRRRPHALDEILFDALLSLDTIPVLSSLSIYSRKPREHVDHLPRGNPFEFLQQYLYHIGICLRHLKLESENAHSFQSIIYYIHPKYTHHLPDIALPALEHNTKLESLALPFNYGPGTDILPTLLRVLSHLHASRLSTVTMDVVSHVHPTIAPEEWHALDRAGGVARARSRADGRVL</sequence>
<dbReference type="Proteomes" id="UP001221757">
    <property type="component" value="Unassembled WGS sequence"/>
</dbReference>
<keyword evidence="2" id="KW-1185">Reference proteome</keyword>
<evidence type="ECO:0000313" key="2">
    <source>
        <dbReference type="Proteomes" id="UP001221757"/>
    </source>
</evidence>
<dbReference type="AlphaFoldDB" id="A0AAD7GK51"/>
<dbReference type="EMBL" id="JARKIE010000041">
    <property type="protein sequence ID" value="KAJ7694642.1"/>
    <property type="molecule type" value="Genomic_DNA"/>
</dbReference>
<reference evidence="1" key="1">
    <citation type="submission" date="2023-03" db="EMBL/GenBank/DDBJ databases">
        <title>Massive genome expansion in bonnet fungi (Mycena s.s.) driven by repeated elements and novel gene families across ecological guilds.</title>
        <authorList>
            <consortium name="Lawrence Berkeley National Laboratory"/>
            <person name="Harder C.B."/>
            <person name="Miyauchi S."/>
            <person name="Viragh M."/>
            <person name="Kuo A."/>
            <person name="Thoen E."/>
            <person name="Andreopoulos B."/>
            <person name="Lu D."/>
            <person name="Skrede I."/>
            <person name="Drula E."/>
            <person name="Henrissat B."/>
            <person name="Morin E."/>
            <person name="Kohler A."/>
            <person name="Barry K."/>
            <person name="LaButti K."/>
            <person name="Morin E."/>
            <person name="Salamov A."/>
            <person name="Lipzen A."/>
            <person name="Mereny Z."/>
            <person name="Hegedus B."/>
            <person name="Baldrian P."/>
            <person name="Stursova M."/>
            <person name="Weitz H."/>
            <person name="Taylor A."/>
            <person name="Grigoriev I.V."/>
            <person name="Nagy L.G."/>
            <person name="Martin F."/>
            <person name="Kauserud H."/>
        </authorList>
    </citation>
    <scope>NUCLEOTIDE SEQUENCE</scope>
    <source>
        <strain evidence="1">CBHHK067</strain>
    </source>
</reference>
<gene>
    <name evidence="1" type="ORF">B0H17DRAFT_1199162</name>
</gene>
<evidence type="ECO:0000313" key="1">
    <source>
        <dbReference type="EMBL" id="KAJ7694642.1"/>
    </source>
</evidence>
<accession>A0AAD7GK51</accession>